<keyword evidence="5" id="KW-1185">Reference proteome</keyword>
<feature type="domain" description="HPt" evidence="3">
    <location>
        <begin position="9"/>
        <end position="102"/>
    </location>
</feature>
<evidence type="ECO:0000313" key="4">
    <source>
        <dbReference type="EMBL" id="MFB9887560.1"/>
    </source>
</evidence>
<keyword evidence="1" id="KW-0902">Two-component regulatory system</keyword>
<organism evidence="4 5">
    <name type="scientific">Balneatrix alpica</name>
    <dbReference type="NCBI Taxonomy" id="75684"/>
    <lineage>
        <taxon>Bacteria</taxon>
        <taxon>Pseudomonadati</taxon>
        <taxon>Pseudomonadota</taxon>
        <taxon>Gammaproteobacteria</taxon>
        <taxon>Oceanospirillales</taxon>
        <taxon>Balneatrichaceae</taxon>
        <taxon>Balneatrix</taxon>
    </lineage>
</organism>
<evidence type="ECO:0000256" key="2">
    <source>
        <dbReference type="PROSITE-ProRule" id="PRU00110"/>
    </source>
</evidence>
<dbReference type="Gene3D" id="1.20.120.160">
    <property type="entry name" value="HPT domain"/>
    <property type="match status" value="1"/>
</dbReference>
<accession>A0ABV5ZE97</accession>
<protein>
    <submittedName>
        <fullName evidence="4">Hpt domain-containing protein</fullName>
    </submittedName>
</protein>
<dbReference type="EMBL" id="JBHLZN010000005">
    <property type="protein sequence ID" value="MFB9887560.1"/>
    <property type="molecule type" value="Genomic_DNA"/>
</dbReference>
<evidence type="ECO:0000313" key="5">
    <source>
        <dbReference type="Proteomes" id="UP001589628"/>
    </source>
</evidence>
<sequence>MLDELRLVMEDEFGLLLETYLDDSDNRLQTLKQALAAADAGKIREAAHSLKGSSGNIGAKELAEICKNLEDAGREGNLELAAQLLPQVESALAQVQQALKAML</sequence>
<dbReference type="InterPro" id="IPR045871">
    <property type="entry name" value="AHP1-5/YPD1"/>
</dbReference>
<dbReference type="SMART" id="SM00073">
    <property type="entry name" value="HPT"/>
    <property type="match status" value="1"/>
</dbReference>
<reference evidence="4 5" key="1">
    <citation type="submission" date="2024-09" db="EMBL/GenBank/DDBJ databases">
        <authorList>
            <person name="Sun Q."/>
            <person name="Mori K."/>
        </authorList>
    </citation>
    <scope>NUCLEOTIDE SEQUENCE [LARGE SCALE GENOMIC DNA]</scope>
    <source>
        <strain evidence="4 5">ATCC 51285</strain>
    </source>
</reference>
<feature type="modified residue" description="Phosphohistidine" evidence="2">
    <location>
        <position position="48"/>
    </location>
</feature>
<dbReference type="PANTHER" id="PTHR28242:SF52">
    <property type="entry name" value="PHOSPHORELAY INTERMEDIATE PROTEIN YPD1"/>
    <property type="match status" value="1"/>
</dbReference>
<proteinExistence type="predicted"/>
<dbReference type="SUPFAM" id="SSF47226">
    <property type="entry name" value="Histidine-containing phosphotransfer domain, HPT domain"/>
    <property type="match status" value="1"/>
</dbReference>
<dbReference type="PROSITE" id="PS50894">
    <property type="entry name" value="HPT"/>
    <property type="match status" value="1"/>
</dbReference>
<dbReference type="Pfam" id="PF01627">
    <property type="entry name" value="Hpt"/>
    <property type="match status" value="1"/>
</dbReference>
<comment type="caution">
    <text evidence="4">The sequence shown here is derived from an EMBL/GenBank/DDBJ whole genome shotgun (WGS) entry which is preliminary data.</text>
</comment>
<gene>
    <name evidence="4" type="ORF">ACFFLH_14155</name>
</gene>
<dbReference type="Proteomes" id="UP001589628">
    <property type="component" value="Unassembled WGS sequence"/>
</dbReference>
<evidence type="ECO:0000259" key="3">
    <source>
        <dbReference type="PROSITE" id="PS50894"/>
    </source>
</evidence>
<keyword evidence="2" id="KW-0597">Phosphoprotein</keyword>
<dbReference type="InterPro" id="IPR008207">
    <property type="entry name" value="Sig_transdc_His_kin_Hpt_dom"/>
</dbReference>
<dbReference type="InterPro" id="IPR036641">
    <property type="entry name" value="HPT_dom_sf"/>
</dbReference>
<dbReference type="CDD" id="cd00088">
    <property type="entry name" value="HPT"/>
    <property type="match status" value="1"/>
</dbReference>
<dbReference type="PANTHER" id="PTHR28242">
    <property type="entry name" value="PHOSPHORELAY INTERMEDIATE PROTEIN YPD1"/>
    <property type="match status" value="1"/>
</dbReference>
<name>A0ABV5ZE97_9GAMM</name>
<evidence type="ECO:0000256" key="1">
    <source>
        <dbReference type="ARBA" id="ARBA00023012"/>
    </source>
</evidence>